<evidence type="ECO:0000313" key="10">
    <source>
        <dbReference type="EMBL" id="CAH3016383.1"/>
    </source>
</evidence>
<protein>
    <submittedName>
        <fullName evidence="10">Uncharacterized protein</fullName>
    </submittedName>
</protein>
<keyword evidence="8" id="KW-0407">Ion channel</keyword>
<keyword evidence="5" id="KW-0406">Ion transport</keyword>
<dbReference type="PANTHER" id="PTHR10258:SF8">
    <property type="entry name" value="CALCIUM-ACTIVATED POTASSIUM CHANNEL BK ALPHA SUBUNIT DOMAIN-CONTAINING PROTEIN"/>
    <property type="match status" value="1"/>
</dbReference>
<dbReference type="InterPro" id="IPR003930">
    <property type="entry name" value="K_chnl_Ca-activ_BK_bsu"/>
</dbReference>
<proteinExistence type="predicted"/>
<dbReference type="Proteomes" id="UP001159427">
    <property type="component" value="Unassembled WGS sequence"/>
</dbReference>
<comment type="caution">
    <text evidence="10">The sequence shown here is derived from an EMBL/GenBank/DDBJ whole genome shotgun (WGS) entry which is preliminary data.</text>
</comment>
<evidence type="ECO:0000256" key="5">
    <source>
        <dbReference type="ARBA" id="ARBA00023065"/>
    </source>
</evidence>
<reference evidence="10 11" key="1">
    <citation type="submission" date="2022-05" db="EMBL/GenBank/DDBJ databases">
        <authorList>
            <consortium name="Genoscope - CEA"/>
            <person name="William W."/>
        </authorList>
    </citation>
    <scope>NUCLEOTIDE SEQUENCE [LARGE SCALE GENOMIC DNA]</scope>
</reference>
<dbReference type="PANTHER" id="PTHR10258">
    <property type="entry name" value="CALCIUM-ACTIVATED POTASSIUM CHANNEL SUBUNIT BETA"/>
    <property type="match status" value="1"/>
</dbReference>
<organism evidence="10 11">
    <name type="scientific">Porites evermanni</name>
    <dbReference type="NCBI Taxonomy" id="104178"/>
    <lineage>
        <taxon>Eukaryota</taxon>
        <taxon>Metazoa</taxon>
        <taxon>Cnidaria</taxon>
        <taxon>Anthozoa</taxon>
        <taxon>Hexacorallia</taxon>
        <taxon>Scleractinia</taxon>
        <taxon>Fungiina</taxon>
        <taxon>Poritidae</taxon>
        <taxon>Porites</taxon>
    </lineage>
</organism>
<evidence type="ECO:0000256" key="9">
    <source>
        <dbReference type="SAM" id="Phobius"/>
    </source>
</evidence>
<keyword evidence="7" id="KW-0325">Glycoprotein</keyword>
<evidence type="ECO:0000256" key="4">
    <source>
        <dbReference type="ARBA" id="ARBA00022989"/>
    </source>
</evidence>
<evidence type="ECO:0000256" key="1">
    <source>
        <dbReference type="ARBA" id="ARBA00004141"/>
    </source>
</evidence>
<accession>A0ABN8LKE6</accession>
<evidence type="ECO:0000256" key="6">
    <source>
        <dbReference type="ARBA" id="ARBA00023136"/>
    </source>
</evidence>
<name>A0ABN8LKE6_9CNID</name>
<feature type="transmembrane region" description="Helical" evidence="9">
    <location>
        <begin position="21"/>
        <end position="43"/>
    </location>
</feature>
<evidence type="ECO:0000313" key="11">
    <source>
        <dbReference type="Proteomes" id="UP001159427"/>
    </source>
</evidence>
<keyword evidence="2" id="KW-0813">Transport</keyword>
<evidence type="ECO:0000256" key="3">
    <source>
        <dbReference type="ARBA" id="ARBA00022692"/>
    </source>
</evidence>
<keyword evidence="3 9" id="KW-0812">Transmembrane</keyword>
<keyword evidence="11" id="KW-1185">Reference proteome</keyword>
<comment type="subcellular location">
    <subcellularLocation>
        <location evidence="1">Membrane</location>
        <topology evidence="1">Multi-pass membrane protein</topology>
    </subcellularLocation>
</comment>
<feature type="transmembrane region" description="Helical" evidence="9">
    <location>
        <begin position="174"/>
        <end position="197"/>
    </location>
</feature>
<dbReference type="EMBL" id="CALNXI010000040">
    <property type="protein sequence ID" value="CAH3016383.1"/>
    <property type="molecule type" value="Genomic_DNA"/>
</dbReference>
<sequence>MRIRRVYEELLKQEKRKVLQLKCLSGAAAFIFVAGFFVVFLGLDVVRKIAKGFSYKGANCVVEGSVITDKSESCTCGMHPCISQYPCLQVMVRVIDNRAEKSESSKLVLLYNNIYDLGSNCTYGPPCKTDEKQNIASVQEYERKRGRNGSVLECYFNPSKPDEVLVDINVHETVAFHVFFWPCFGFVIGVCMMIRAWHLKKTQKKQVNFSNEVPSSVEWGFNNGSNGIYNCRKIKGGSALATTITL</sequence>
<evidence type="ECO:0000256" key="7">
    <source>
        <dbReference type="ARBA" id="ARBA00023180"/>
    </source>
</evidence>
<evidence type="ECO:0000256" key="8">
    <source>
        <dbReference type="ARBA" id="ARBA00023303"/>
    </source>
</evidence>
<keyword evidence="6 9" id="KW-0472">Membrane</keyword>
<gene>
    <name evidence="10" type="ORF">PEVE_00028829</name>
</gene>
<dbReference type="Pfam" id="PF03185">
    <property type="entry name" value="CaKB"/>
    <property type="match status" value="1"/>
</dbReference>
<keyword evidence="4 9" id="KW-1133">Transmembrane helix</keyword>
<evidence type="ECO:0000256" key="2">
    <source>
        <dbReference type="ARBA" id="ARBA00022448"/>
    </source>
</evidence>